<dbReference type="OrthoDB" id="1448121at2"/>
<dbReference type="Pfam" id="PF14059">
    <property type="entry name" value="DUF4251"/>
    <property type="match status" value="1"/>
</dbReference>
<gene>
    <name evidence="1" type="ORF">FUA22_07610</name>
</gene>
<dbReference type="InterPro" id="IPR025347">
    <property type="entry name" value="DUF4251"/>
</dbReference>
<comment type="caution">
    <text evidence="1">The sequence shown here is derived from an EMBL/GenBank/DDBJ whole genome shotgun (WGS) entry which is preliminary data.</text>
</comment>
<sequence>MRTQILTILVLALIFVNCGSGKQVVKAEALEKLNAIVKMDNITIESDQANPQNALLMANTGLLPVGSTGGSINLIGNPNHLKIMGNSLSIDLPFYGEMRMGGGYNTDNAGINFEGIPDVFEHSFNSKKSTQNYYFEVKNENEAFQINLSIYPSLRTEIRVNSSHRTFISYRGQVIEKKE</sequence>
<organism evidence="1 2">
    <name type="scientific">Seonamhaeicola maritimus</name>
    <dbReference type="NCBI Taxonomy" id="2591822"/>
    <lineage>
        <taxon>Bacteria</taxon>
        <taxon>Pseudomonadati</taxon>
        <taxon>Bacteroidota</taxon>
        <taxon>Flavobacteriia</taxon>
        <taxon>Flavobacteriales</taxon>
        <taxon>Flavobacteriaceae</taxon>
    </lineage>
</organism>
<proteinExistence type="predicted"/>
<accession>A0A5C7GN41</accession>
<protein>
    <submittedName>
        <fullName evidence="1">DUF4251 domain-containing protein</fullName>
    </submittedName>
</protein>
<evidence type="ECO:0000313" key="1">
    <source>
        <dbReference type="EMBL" id="TXG39723.1"/>
    </source>
</evidence>
<dbReference type="Gene3D" id="2.40.128.410">
    <property type="match status" value="1"/>
</dbReference>
<dbReference type="Proteomes" id="UP000321080">
    <property type="component" value="Unassembled WGS sequence"/>
</dbReference>
<dbReference type="EMBL" id="VRKQ01000008">
    <property type="protein sequence ID" value="TXG39723.1"/>
    <property type="molecule type" value="Genomic_DNA"/>
</dbReference>
<dbReference type="AlphaFoldDB" id="A0A5C7GN41"/>
<name>A0A5C7GN41_9FLAO</name>
<evidence type="ECO:0000313" key="2">
    <source>
        <dbReference type="Proteomes" id="UP000321080"/>
    </source>
</evidence>
<dbReference type="RefSeq" id="WP_147767292.1">
    <property type="nucleotide sequence ID" value="NZ_VRKQ01000008.1"/>
</dbReference>
<reference evidence="1 2" key="1">
    <citation type="submission" date="2019-08" db="EMBL/GenBank/DDBJ databases">
        <title>Seonamhaeicola sediminis sp. nov., isolated from marine sediment.</title>
        <authorList>
            <person name="Cao W.R."/>
        </authorList>
    </citation>
    <scope>NUCLEOTIDE SEQUENCE [LARGE SCALE GENOMIC DNA]</scope>
    <source>
        <strain evidence="1 2">1505</strain>
    </source>
</reference>
<keyword evidence="2" id="KW-1185">Reference proteome</keyword>